<keyword evidence="6" id="KW-0479">Metal-binding</keyword>
<dbReference type="SUPFAM" id="SSF56235">
    <property type="entry name" value="N-terminal nucleophile aminohydrolases (Ntn hydrolases)"/>
    <property type="match status" value="1"/>
</dbReference>
<dbReference type="InterPro" id="IPR029055">
    <property type="entry name" value="Ntn_hydrolases_N"/>
</dbReference>
<dbReference type="AlphaFoldDB" id="A0A8I0T314"/>
<keyword evidence="6" id="KW-0106">Calcium</keyword>
<comment type="similarity">
    <text evidence="1">Belongs to the peptidase S45 family.</text>
</comment>
<dbReference type="InterPro" id="IPR043147">
    <property type="entry name" value="Penicillin_amidase_A-knob"/>
</dbReference>
<dbReference type="Gene3D" id="1.10.1400.10">
    <property type="match status" value="1"/>
</dbReference>
<dbReference type="InterPro" id="IPR002692">
    <property type="entry name" value="S45"/>
</dbReference>
<evidence type="ECO:0000256" key="5">
    <source>
        <dbReference type="PIRSR" id="PIRSR001227-1"/>
    </source>
</evidence>
<organism evidence="7 8">
    <name type="scientific">Pseudoalteromonas peptidolytica F12-50-A1</name>
    <dbReference type="NCBI Taxonomy" id="1315280"/>
    <lineage>
        <taxon>Bacteria</taxon>
        <taxon>Pseudomonadati</taxon>
        <taxon>Pseudomonadota</taxon>
        <taxon>Gammaproteobacteria</taxon>
        <taxon>Alteromonadales</taxon>
        <taxon>Pseudoalteromonadaceae</taxon>
        <taxon>Pseudoalteromonas</taxon>
    </lineage>
</organism>
<dbReference type="InterPro" id="IPR014395">
    <property type="entry name" value="Pen/GL7ACA/AHL_acylase"/>
</dbReference>
<keyword evidence="2" id="KW-0378">Hydrolase</keyword>
<comment type="caution">
    <text evidence="7">The sequence shown here is derived from an EMBL/GenBank/DDBJ whole genome shotgun (WGS) entry which is preliminary data.</text>
</comment>
<dbReference type="CDD" id="cd03747">
    <property type="entry name" value="Ntn_PGA_like"/>
    <property type="match status" value="1"/>
</dbReference>
<evidence type="ECO:0000256" key="1">
    <source>
        <dbReference type="ARBA" id="ARBA00006586"/>
    </source>
</evidence>
<dbReference type="GO" id="GO:0016811">
    <property type="term" value="F:hydrolase activity, acting on carbon-nitrogen (but not peptide) bonds, in linear amides"/>
    <property type="evidence" value="ECO:0007669"/>
    <property type="project" value="InterPro"/>
</dbReference>
<dbReference type="GO" id="GO:0046872">
    <property type="term" value="F:metal ion binding"/>
    <property type="evidence" value="ECO:0007669"/>
    <property type="project" value="UniProtKB-KW"/>
</dbReference>
<dbReference type="InterPro" id="IPR043146">
    <property type="entry name" value="Penicillin_amidase_N_B-knob"/>
</dbReference>
<name>A0A8I0T314_9GAMM</name>
<comment type="subunit">
    <text evidence="4">Heterodimer of an alpha subunit and a beta subunit processed from the same precursor.</text>
</comment>
<dbReference type="Gene3D" id="3.60.20.10">
    <property type="entry name" value="Glutamine Phosphoribosylpyrophosphate, subunit 1, domain 1"/>
    <property type="match status" value="1"/>
</dbReference>
<evidence type="ECO:0000256" key="2">
    <source>
        <dbReference type="ARBA" id="ARBA00022801"/>
    </source>
</evidence>
<keyword evidence="8" id="KW-1185">Reference proteome</keyword>
<dbReference type="GO" id="GO:0017000">
    <property type="term" value="P:antibiotic biosynthetic process"/>
    <property type="evidence" value="ECO:0007669"/>
    <property type="project" value="InterPro"/>
</dbReference>
<accession>A0A8I0T314</accession>
<keyword evidence="3" id="KW-0865">Zymogen</keyword>
<comment type="cofactor">
    <cofactor evidence="6">
        <name>Ca(2+)</name>
        <dbReference type="ChEBI" id="CHEBI:29108"/>
    </cofactor>
    <text evidence="6">Binds 1 Ca(2+) ion per dimer.</text>
</comment>
<dbReference type="InterPro" id="IPR023343">
    <property type="entry name" value="Penicillin_amidase_dom1"/>
</dbReference>
<protein>
    <submittedName>
        <fullName evidence="7">Penicillin amidase</fullName>
    </submittedName>
</protein>
<feature type="active site" description="Nucleophile" evidence="5">
    <location>
        <position position="230"/>
    </location>
</feature>
<dbReference type="PANTHER" id="PTHR34218:SF4">
    <property type="entry name" value="ACYL-HOMOSERINE LACTONE ACYLASE QUIP"/>
    <property type="match status" value="1"/>
</dbReference>
<sequence length="782" mass="87567">MLFLTGSYIFKNIDVKEAYWLSEGITEPVKIIKDKQGYITINAKSDYDAFFALGFSHARDRLWQLELQRRLAQGRLSEVLGAEALQRDVWMRTVGLNKAAELALHNLSSEARAVLEAYANGINAYIKTDIAFPPEFQLLDITMSEWQPQDSLVIMKLLSLNLSGTMWSEVVNMTATETLEPKLAQAIIENYPNDAPVVVSNQEILNQADGLIQTKAALEEIGVGGKYLGSNAWVVADRFTEGTGPILANDPHLNLQIPAPFYFTHLKGSKLDVQGMTLVGLPVVVFGHNDDITWGVTNMMADTQDLFLEQVNGADAKMYKENGEWKAFDVRREKIYVKQAFPASLNPEFKPVEIDVRSTVRGPIISDATNFVDNVISLRWTALDANDTSFDGFLKLNYAKNWEQFRSSLAMVGSPSLNFLYADKNNNIGYQAVGKIPQRQNGEGQFPLPGWNSTNQWQGYIPFRELPMSFNPEKGYIVSANNKIVGSEYPYFISHDWAPPYRAQRIEALIASKSSPLTIEDMIDFQGDTLDLSAQKLVQLLTQYEGDSVVHKQAVSILRSWDLDMGADSVGAAIYFSWFRHLKQKVLAPQLEASWHRTSQANVFDHFINNTSADQLASMISSKTDNWCAASQSSRCQQELSSSLSDAIDELSLLLGSDMEQWQWGKVHKVVYQHVPFSNMNMLDSIFERRVGNGGSPNTVNVASADFVETEGYIQSSGASFRQITQINESEIKHLHMNSTGQSGIVFSPAYDDVVEPFLNLEFHRSSRDSTEVSETIINLKK</sequence>
<dbReference type="Pfam" id="PF01804">
    <property type="entry name" value="Penicil_amidase"/>
    <property type="match status" value="1"/>
</dbReference>
<dbReference type="EMBL" id="AQHF01000017">
    <property type="protein sequence ID" value="MBE0344658.1"/>
    <property type="molecule type" value="Genomic_DNA"/>
</dbReference>
<feature type="binding site" evidence="6">
    <location>
        <position position="169"/>
    </location>
    <ligand>
        <name>Ca(2+)</name>
        <dbReference type="ChEBI" id="CHEBI:29108"/>
    </ligand>
</feature>
<feature type="binding site" evidence="6">
    <location>
        <position position="302"/>
    </location>
    <ligand>
        <name>Ca(2+)</name>
        <dbReference type="ChEBI" id="CHEBI:29108"/>
    </ligand>
</feature>
<dbReference type="Gene3D" id="2.30.120.10">
    <property type="match status" value="1"/>
</dbReference>
<evidence type="ECO:0000256" key="3">
    <source>
        <dbReference type="ARBA" id="ARBA00023145"/>
    </source>
</evidence>
<proteinExistence type="inferred from homology"/>
<feature type="binding site" evidence="6">
    <location>
        <position position="305"/>
    </location>
    <ligand>
        <name>Ca(2+)</name>
        <dbReference type="ChEBI" id="CHEBI:29108"/>
    </ligand>
</feature>
<gene>
    <name evidence="7" type="ORF">PPEP_a2289</name>
</gene>
<evidence type="ECO:0000256" key="4">
    <source>
        <dbReference type="ARBA" id="ARBA00038735"/>
    </source>
</evidence>
<dbReference type="Proteomes" id="UP000660708">
    <property type="component" value="Unassembled WGS sequence"/>
</dbReference>
<evidence type="ECO:0000313" key="7">
    <source>
        <dbReference type="EMBL" id="MBE0344658.1"/>
    </source>
</evidence>
<evidence type="ECO:0000256" key="6">
    <source>
        <dbReference type="PIRSR" id="PIRSR001227-2"/>
    </source>
</evidence>
<reference evidence="7 8" key="1">
    <citation type="submission" date="2015-06" db="EMBL/GenBank/DDBJ databases">
        <title>Genome sequence of Pseudoalteromonas peptidolytica.</title>
        <authorList>
            <person name="Xie B.-B."/>
            <person name="Rong J.-C."/>
            <person name="Qin Q.-L."/>
            <person name="Zhang Y.-Z."/>
        </authorList>
    </citation>
    <scope>NUCLEOTIDE SEQUENCE [LARGE SCALE GENOMIC DNA]</scope>
    <source>
        <strain evidence="7 8">F12-50-A1</strain>
    </source>
</reference>
<dbReference type="PANTHER" id="PTHR34218">
    <property type="entry name" value="PEPTIDASE S45 PENICILLIN AMIDASE"/>
    <property type="match status" value="1"/>
</dbReference>
<evidence type="ECO:0000313" key="8">
    <source>
        <dbReference type="Proteomes" id="UP000660708"/>
    </source>
</evidence>
<dbReference type="Gene3D" id="1.10.439.10">
    <property type="entry name" value="Penicillin Amidohydrolase, domain 1"/>
    <property type="match status" value="1"/>
</dbReference>
<dbReference type="PIRSF" id="PIRSF001227">
    <property type="entry name" value="Pen_acylase"/>
    <property type="match status" value="1"/>
</dbReference>